<reference evidence="9" key="1">
    <citation type="submission" date="2022-08" db="EMBL/GenBank/DDBJ databases">
        <title>Draft genome sequencing of Roseisolibacter agri AW1220.</title>
        <authorList>
            <person name="Tobiishi Y."/>
            <person name="Tonouchi A."/>
        </authorList>
    </citation>
    <scope>NUCLEOTIDE SEQUENCE</scope>
    <source>
        <strain evidence="9">AW1220</strain>
    </source>
</reference>
<keyword evidence="6" id="KW-0238">DNA-binding</keyword>
<dbReference type="SUPFAM" id="SSF143081">
    <property type="entry name" value="BB1717-like"/>
    <property type="match status" value="1"/>
</dbReference>
<dbReference type="EMBL" id="BRXS01000005">
    <property type="protein sequence ID" value="GLC26738.1"/>
    <property type="molecule type" value="Genomic_DNA"/>
</dbReference>
<accession>A0AA37QJ31</accession>
<organism evidence="9 10">
    <name type="scientific">Roseisolibacter agri</name>
    <dbReference type="NCBI Taxonomy" id="2014610"/>
    <lineage>
        <taxon>Bacteria</taxon>
        <taxon>Pseudomonadati</taxon>
        <taxon>Gemmatimonadota</taxon>
        <taxon>Gemmatimonadia</taxon>
        <taxon>Gemmatimonadales</taxon>
        <taxon>Gemmatimonadaceae</taxon>
        <taxon>Roseisolibacter</taxon>
    </lineage>
</organism>
<keyword evidence="7" id="KW-0456">Lyase</keyword>
<dbReference type="EC" id="3.4.-.-" evidence="8"/>
<dbReference type="PANTHER" id="PTHR13604">
    <property type="entry name" value="DC12-RELATED"/>
    <property type="match status" value="1"/>
</dbReference>
<comment type="caution">
    <text evidence="9">The sequence shown here is derived from an EMBL/GenBank/DDBJ whole genome shotgun (WGS) entry which is preliminary data.</text>
</comment>
<evidence type="ECO:0000256" key="6">
    <source>
        <dbReference type="ARBA" id="ARBA00023125"/>
    </source>
</evidence>
<evidence type="ECO:0000313" key="10">
    <source>
        <dbReference type="Proteomes" id="UP001161325"/>
    </source>
</evidence>
<evidence type="ECO:0000256" key="2">
    <source>
        <dbReference type="ARBA" id="ARBA00022670"/>
    </source>
</evidence>
<protein>
    <recommendedName>
        <fullName evidence="8">Abasic site processing protein</fullName>
        <ecNumber evidence="8">3.4.-.-</ecNumber>
    </recommendedName>
</protein>
<evidence type="ECO:0000256" key="4">
    <source>
        <dbReference type="ARBA" id="ARBA00022801"/>
    </source>
</evidence>
<dbReference type="AlphaFoldDB" id="A0AA37QJ31"/>
<dbReference type="GO" id="GO:0003697">
    <property type="term" value="F:single-stranded DNA binding"/>
    <property type="evidence" value="ECO:0007669"/>
    <property type="project" value="InterPro"/>
</dbReference>
<keyword evidence="5" id="KW-0190">Covalent protein-DNA linkage</keyword>
<evidence type="ECO:0000313" key="9">
    <source>
        <dbReference type="EMBL" id="GLC26738.1"/>
    </source>
</evidence>
<dbReference type="GO" id="GO:0016829">
    <property type="term" value="F:lyase activity"/>
    <property type="evidence" value="ECO:0007669"/>
    <property type="project" value="UniProtKB-KW"/>
</dbReference>
<keyword evidence="4 8" id="KW-0378">Hydrolase</keyword>
<dbReference type="GO" id="GO:0106300">
    <property type="term" value="P:protein-DNA covalent cross-linking repair"/>
    <property type="evidence" value="ECO:0007669"/>
    <property type="project" value="InterPro"/>
</dbReference>
<evidence type="ECO:0000256" key="3">
    <source>
        <dbReference type="ARBA" id="ARBA00022763"/>
    </source>
</evidence>
<dbReference type="GO" id="GO:0008233">
    <property type="term" value="F:peptidase activity"/>
    <property type="evidence" value="ECO:0007669"/>
    <property type="project" value="UniProtKB-KW"/>
</dbReference>
<comment type="similarity">
    <text evidence="1 8">Belongs to the SOS response-associated peptidase family.</text>
</comment>
<dbReference type="Gene3D" id="3.90.1680.10">
    <property type="entry name" value="SOS response associated peptidase-like"/>
    <property type="match status" value="1"/>
</dbReference>
<gene>
    <name evidence="9" type="ORF">rosag_32510</name>
</gene>
<dbReference type="InterPro" id="IPR036590">
    <property type="entry name" value="SRAP-like"/>
</dbReference>
<keyword evidence="2 8" id="KW-0645">Protease</keyword>
<dbReference type="GO" id="GO:0006508">
    <property type="term" value="P:proteolysis"/>
    <property type="evidence" value="ECO:0007669"/>
    <property type="project" value="UniProtKB-KW"/>
</dbReference>
<dbReference type="PANTHER" id="PTHR13604:SF0">
    <property type="entry name" value="ABASIC SITE PROCESSING PROTEIN HMCES"/>
    <property type="match status" value="1"/>
</dbReference>
<dbReference type="Pfam" id="PF02586">
    <property type="entry name" value="SRAP"/>
    <property type="match status" value="1"/>
</dbReference>
<evidence type="ECO:0000256" key="8">
    <source>
        <dbReference type="RuleBase" id="RU364100"/>
    </source>
</evidence>
<sequence>MCGRFGLTNPQRLAEAGLLADLAITSVAADLPNPYPARHNVAPSQPVLAVLDRTRDGERERTLAALQWGLVPRWAKDATIGHKLVNARAETLVEKPTFRAPFTKGKRCVVLADVFYEWQDLRDATADPRNGDRGTTGRRPVAKLAKPGKQPWAIRLRDGEPFAFAGLWETWRDPADPGAAWLATCTLITTTPNALVRRVHDRMPVLLPPGAVGEWLDPDTPPERARELLVPYDATAMEAWPISLRINTPAYDEPDVLEPTGALIHGGR</sequence>
<keyword evidence="3" id="KW-0227">DNA damage</keyword>
<evidence type="ECO:0000256" key="7">
    <source>
        <dbReference type="ARBA" id="ARBA00023239"/>
    </source>
</evidence>
<keyword evidence="10" id="KW-1185">Reference proteome</keyword>
<evidence type="ECO:0000256" key="5">
    <source>
        <dbReference type="ARBA" id="ARBA00023124"/>
    </source>
</evidence>
<evidence type="ECO:0000256" key="1">
    <source>
        <dbReference type="ARBA" id="ARBA00008136"/>
    </source>
</evidence>
<dbReference type="Proteomes" id="UP001161325">
    <property type="component" value="Unassembled WGS sequence"/>
</dbReference>
<name>A0AA37QJ31_9BACT</name>
<proteinExistence type="inferred from homology"/>
<dbReference type="InterPro" id="IPR003738">
    <property type="entry name" value="SRAP"/>
</dbReference>
<dbReference type="RefSeq" id="WP_284351193.1">
    <property type="nucleotide sequence ID" value="NZ_BRXS01000005.1"/>
</dbReference>